<dbReference type="Proteomes" id="UP000199423">
    <property type="component" value="Unassembled WGS sequence"/>
</dbReference>
<dbReference type="AlphaFoldDB" id="A0A1I7NPW1"/>
<dbReference type="InterPro" id="IPR051691">
    <property type="entry name" value="Metab_Enz_Cyan_OpOx_G3PDH"/>
</dbReference>
<dbReference type="STRING" id="51670.SAMN04488557_2709"/>
<name>A0A1I7NPW1_9HYPH</name>
<dbReference type="RefSeq" id="WP_092868289.1">
    <property type="nucleotide sequence ID" value="NZ_FPCH01000003.1"/>
</dbReference>
<dbReference type="EMBL" id="FPCH01000003">
    <property type="protein sequence ID" value="SFV36727.1"/>
    <property type="molecule type" value="Genomic_DNA"/>
</dbReference>
<dbReference type="Pfam" id="PF07992">
    <property type="entry name" value="Pyr_redox_2"/>
    <property type="match status" value="1"/>
</dbReference>
<feature type="domain" description="FAD/NAD(P)-binding" evidence="2">
    <location>
        <begin position="12"/>
        <end position="302"/>
    </location>
</feature>
<keyword evidence="4" id="KW-1185">Reference proteome</keyword>
<dbReference type="PANTHER" id="PTHR42949">
    <property type="entry name" value="ANAEROBIC GLYCEROL-3-PHOSPHATE DEHYDROGENASE SUBUNIT B"/>
    <property type="match status" value="1"/>
</dbReference>
<dbReference type="PRINTS" id="PR00368">
    <property type="entry name" value="FADPNR"/>
</dbReference>
<dbReference type="InterPro" id="IPR023753">
    <property type="entry name" value="FAD/NAD-binding_dom"/>
</dbReference>
<evidence type="ECO:0000259" key="2">
    <source>
        <dbReference type="Pfam" id="PF07992"/>
    </source>
</evidence>
<dbReference type="PANTHER" id="PTHR42949:SF3">
    <property type="entry name" value="ANAEROBIC GLYCEROL-3-PHOSPHATE DEHYDROGENASE SUBUNIT B"/>
    <property type="match status" value="1"/>
</dbReference>
<evidence type="ECO:0000313" key="4">
    <source>
        <dbReference type="Proteomes" id="UP000199423"/>
    </source>
</evidence>
<organism evidence="3 4">
    <name type="scientific">Hyphomicrobium facile</name>
    <dbReference type="NCBI Taxonomy" id="51670"/>
    <lineage>
        <taxon>Bacteria</taxon>
        <taxon>Pseudomonadati</taxon>
        <taxon>Pseudomonadota</taxon>
        <taxon>Alphaproteobacteria</taxon>
        <taxon>Hyphomicrobiales</taxon>
        <taxon>Hyphomicrobiaceae</taxon>
        <taxon>Hyphomicrobium</taxon>
    </lineage>
</organism>
<reference evidence="4" key="1">
    <citation type="submission" date="2016-10" db="EMBL/GenBank/DDBJ databases">
        <authorList>
            <person name="Varghese N."/>
            <person name="Submissions S."/>
        </authorList>
    </citation>
    <scope>NUCLEOTIDE SEQUENCE [LARGE SCALE GENOMIC DNA]</scope>
    <source>
        <strain evidence="4">DSM 1565</strain>
    </source>
</reference>
<accession>A0A1I7NPW1</accession>
<dbReference type="Gene3D" id="3.50.50.60">
    <property type="entry name" value="FAD/NAD(P)-binding domain"/>
    <property type="match status" value="2"/>
</dbReference>
<protein>
    <submittedName>
        <fullName evidence="3">Thioredoxin reductase</fullName>
    </submittedName>
</protein>
<dbReference type="OrthoDB" id="5287468at2"/>
<dbReference type="InterPro" id="IPR036188">
    <property type="entry name" value="FAD/NAD-bd_sf"/>
</dbReference>
<evidence type="ECO:0000313" key="3">
    <source>
        <dbReference type="EMBL" id="SFV36727.1"/>
    </source>
</evidence>
<dbReference type="PRINTS" id="PR00469">
    <property type="entry name" value="PNDRDTASEII"/>
</dbReference>
<keyword evidence="1" id="KW-0560">Oxidoreductase</keyword>
<proteinExistence type="predicted"/>
<dbReference type="GO" id="GO:0016491">
    <property type="term" value="F:oxidoreductase activity"/>
    <property type="evidence" value="ECO:0007669"/>
    <property type="project" value="UniProtKB-KW"/>
</dbReference>
<dbReference type="SUPFAM" id="SSF51905">
    <property type="entry name" value="FAD/NAD(P)-binding domain"/>
    <property type="match status" value="1"/>
</dbReference>
<sequence length="425" mass="45241">MALPSERSASVDALVIGAGPAGLASATRLKRLGLARVVVIDRELEAGGIPRHCGHSPFGMREFGRVLTGPAYARRLTDAARRAGVELMLGNTVVAIDTGKPLVATCTSSEGIVRIAAKRIILATGVREMPRAARLVSGDRPIGVLNTGALQAYAYLQHLAPFRRPVIVGTELVSLSSLLTCRKIGARPVAMIEERSGPTTRRLFMGLPRLLGVPVLYGTRITDIRGMHRVEAVTLSGADGKRQDIECDGVLFTGRFTPDAPLARAAGLDIDSRTGGPTIDQFARTSEPRIFAAGNVLHPVETAGWSWREAVRVADFVAADLGGWLPSPENAITLTPGDGVRYVVPQRIVRGPGGLPHIQLRATGDVSGALVACSKGQRLRTQPMTSGPERRILAPLAAFRQADSDITFSFDNRRSTASRSDATCV</sequence>
<gene>
    <name evidence="3" type="ORF">SAMN04488557_2709</name>
</gene>
<evidence type="ECO:0000256" key="1">
    <source>
        <dbReference type="ARBA" id="ARBA00023002"/>
    </source>
</evidence>